<organism evidence="2 3">
    <name type="scientific">Chiloscyllium punctatum</name>
    <name type="common">Brownbanded bambooshark</name>
    <name type="synonym">Hemiscyllium punctatum</name>
    <dbReference type="NCBI Taxonomy" id="137246"/>
    <lineage>
        <taxon>Eukaryota</taxon>
        <taxon>Metazoa</taxon>
        <taxon>Chordata</taxon>
        <taxon>Craniata</taxon>
        <taxon>Vertebrata</taxon>
        <taxon>Chondrichthyes</taxon>
        <taxon>Elasmobranchii</taxon>
        <taxon>Galeomorphii</taxon>
        <taxon>Galeoidea</taxon>
        <taxon>Orectolobiformes</taxon>
        <taxon>Hemiscylliidae</taxon>
        <taxon>Chiloscyllium</taxon>
    </lineage>
</organism>
<feature type="region of interest" description="Disordered" evidence="1">
    <location>
        <begin position="31"/>
        <end position="63"/>
    </location>
</feature>
<dbReference type="Proteomes" id="UP000287033">
    <property type="component" value="Unassembled WGS sequence"/>
</dbReference>
<evidence type="ECO:0000313" key="2">
    <source>
        <dbReference type="EMBL" id="GCC36339.1"/>
    </source>
</evidence>
<sequence length="82" mass="8997">MCTPAPRAQPEGRGLMEMDGTLGQLVHSIFQGPAHPRDGQDHRLIKKRRSSSSGPTGQSERGIPCLTCETNLQDTSFFEQIC</sequence>
<protein>
    <submittedName>
        <fullName evidence="2">Uncharacterized protein</fullName>
    </submittedName>
</protein>
<reference evidence="2 3" key="1">
    <citation type="journal article" date="2018" name="Nat. Ecol. Evol.">
        <title>Shark genomes provide insights into elasmobranch evolution and the origin of vertebrates.</title>
        <authorList>
            <person name="Hara Y"/>
            <person name="Yamaguchi K"/>
            <person name="Onimaru K"/>
            <person name="Kadota M"/>
            <person name="Koyanagi M"/>
            <person name="Keeley SD"/>
            <person name="Tatsumi K"/>
            <person name="Tanaka K"/>
            <person name="Motone F"/>
            <person name="Kageyama Y"/>
            <person name="Nozu R"/>
            <person name="Adachi N"/>
            <person name="Nishimura O"/>
            <person name="Nakagawa R"/>
            <person name="Tanegashima C"/>
            <person name="Kiyatake I"/>
            <person name="Matsumoto R"/>
            <person name="Murakumo K"/>
            <person name="Nishida K"/>
            <person name="Terakita A"/>
            <person name="Kuratani S"/>
            <person name="Sato K"/>
            <person name="Hyodo S Kuraku.S."/>
        </authorList>
    </citation>
    <scope>NUCLEOTIDE SEQUENCE [LARGE SCALE GENOMIC DNA]</scope>
</reference>
<gene>
    <name evidence="2" type="ORF">chiPu_0014833</name>
</gene>
<comment type="caution">
    <text evidence="2">The sequence shown here is derived from an EMBL/GenBank/DDBJ whole genome shotgun (WGS) entry which is preliminary data.</text>
</comment>
<dbReference type="AlphaFoldDB" id="A0A401T112"/>
<accession>A0A401T112</accession>
<proteinExistence type="predicted"/>
<dbReference type="EMBL" id="BEZZ01000816">
    <property type="protein sequence ID" value="GCC36339.1"/>
    <property type="molecule type" value="Genomic_DNA"/>
</dbReference>
<keyword evidence="3" id="KW-1185">Reference proteome</keyword>
<evidence type="ECO:0000256" key="1">
    <source>
        <dbReference type="SAM" id="MobiDB-lite"/>
    </source>
</evidence>
<name>A0A401T112_CHIPU</name>
<evidence type="ECO:0000313" key="3">
    <source>
        <dbReference type="Proteomes" id="UP000287033"/>
    </source>
</evidence>